<dbReference type="PANTHER" id="PTHR39190">
    <property type="entry name" value="FLAGELLAR ASSEMBLY FACTOR FLIW"/>
    <property type="match status" value="1"/>
</dbReference>
<protein>
    <recommendedName>
        <fullName evidence="4">Flagellar assembly factor FliW</fullName>
    </recommendedName>
</protein>
<evidence type="ECO:0000313" key="5">
    <source>
        <dbReference type="EMBL" id="KYZ76486.1"/>
    </source>
</evidence>
<dbReference type="PANTHER" id="PTHR39190:SF1">
    <property type="entry name" value="FLAGELLAR ASSEMBLY FACTOR FLIW"/>
    <property type="match status" value="1"/>
</dbReference>
<comment type="caution">
    <text evidence="5">The sequence shown here is derived from an EMBL/GenBank/DDBJ whole genome shotgun (WGS) entry which is preliminary data.</text>
</comment>
<comment type="subcellular location">
    <subcellularLocation>
        <location evidence="4">Cytoplasm</location>
    </subcellularLocation>
</comment>
<sequence>MYIHSTRLGKIEITETDKVSFPEGLPGFVDEKEFAVLPEGDSPFAFLQSLHEPDLTFLLVDPFAFYSEYTFELNDETVERLALKDTNPPQVWCIVTVPEQVRDMTANLLAPVLMNRKDNVARQHVIENSKYTTRHRLFVEPNSPEGGV</sequence>
<dbReference type="HAMAP" id="MF_01185">
    <property type="entry name" value="FliW"/>
    <property type="match status" value="1"/>
</dbReference>
<reference evidence="5 6" key="1">
    <citation type="submission" date="2016-02" db="EMBL/GenBank/DDBJ databases">
        <title>Anaerosporomusa subterraneum gen. nov., sp. nov., a spore-forming obligate anaerobe isolated from saprolite.</title>
        <authorList>
            <person name="Choi J.K."/>
            <person name="Shah M."/>
            <person name="Yee N."/>
        </authorList>
    </citation>
    <scope>NUCLEOTIDE SEQUENCE [LARGE SCALE GENOMIC DNA]</scope>
    <source>
        <strain evidence="5 6">RU4</strain>
    </source>
</reference>
<keyword evidence="5" id="KW-0969">Cilium</keyword>
<evidence type="ECO:0000256" key="3">
    <source>
        <dbReference type="ARBA" id="ARBA00022845"/>
    </source>
</evidence>
<evidence type="ECO:0000256" key="2">
    <source>
        <dbReference type="ARBA" id="ARBA00022795"/>
    </source>
</evidence>
<comment type="subunit">
    <text evidence="4">Interacts with translational regulator CsrA and flagellin(s).</text>
</comment>
<keyword evidence="1 4" id="KW-0963">Cytoplasm</keyword>
<dbReference type="Gene3D" id="2.30.290.10">
    <property type="entry name" value="BH3618-like"/>
    <property type="match status" value="1"/>
</dbReference>
<gene>
    <name evidence="4" type="primary">fliW</name>
    <name evidence="5" type="ORF">AXX12_08620</name>
</gene>
<dbReference type="GO" id="GO:0044780">
    <property type="term" value="P:bacterial-type flagellum assembly"/>
    <property type="evidence" value="ECO:0007669"/>
    <property type="project" value="UniProtKB-UniRule"/>
</dbReference>
<comment type="similarity">
    <text evidence="4">Belongs to the FliW family.</text>
</comment>
<evidence type="ECO:0000256" key="4">
    <source>
        <dbReference type="HAMAP-Rule" id="MF_01185"/>
    </source>
</evidence>
<dbReference type="EMBL" id="LSGP01000017">
    <property type="protein sequence ID" value="KYZ76486.1"/>
    <property type="molecule type" value="Genomic_DNA"/>
</dbReference>
<dbReference type="AlphaFoldDB" id="A0A154BRC0"/>
<keyword evidence="2 4" id="KW-1005">Bacterial flagellum biogenesis</keyword>
<dbReference type="Pfam" id="PF02623">
    <property type="entry name" value="FliW"/>
    <property type="match status" value="1"/>
</dbReference>
<dbReference type="RefSeq" id="WP_066242043.1">
    <property type="nucleotide sequence ID" value="NZ_LSGP01000017.1"/>
</dbReference>
<name>A0A154BRC0_ANASB</name>
<dbReference type="GO" id="GO:0006417">
    <property type="term" value="P:regulation of translation"/>
    <property type="evidence" value="ECO:0007669"/>
    <property type="project" value="UniProtKB-KW"/>
</dbReference>
<dbReference type="OrthoDB" id="9801235at2"/>
<dbReference type="SUPFAM" id="SSF141457">
    <property type="entry name" value="BH3618-like"/>
    <property type="match status" value="1"/>
</dbReference>
<keyword evidence="5" id="KW-0966">Cell projection</keyword>
<keyword evidence="3 4" id="KW-0810">Translation regulation</keyword>
<keyword evidence="6" id="KW-1185">Reference proteome</keyword>
<dbReference type="STRING" id="1794912.AXX12_08620"/>
<keyword evidence="5" id="KW-0282">Flagellum</keyword>
<evidence type="ECO:0000256" key="1">
    <source>
        <dbReference type="ARBA" id="ARBA00022490"/>
    </source>
</evidence>
<dbReference type="GO" id="GO:0005737">
    <property type="term" value="C:cytoplasm"/>
    <property type="evidence" value="ECO:0007669"/>
    <property type="project" value="UniProtKB-SubCell"/>
</dbReference>
<dbReference type="InterPro" id="IPR024046">
    <property type="entry name" value="Flagellar_assmbl_FliW_dom_sf"/>
</dbReference>
<evidence type="ECO:0000313" key="6">
    <source>
        <dbReference type="Proteomes" id="UP000076268"/>
    </source>
</evidence>
<dbReference type="NCBIfam" id="NF009793">
    <property type="entry name" value="PRK13285.1-1"/>
    <property type="match status" value="1"/>
</dbReference>
<organism evidence="5 6">
    <name type="scientific">Anaerosporomusa subterranea</name>
    <dbReference type="NCBI Taxonomy" id="1794912"/>
    <lineage>
        <taxon>Bacteria</taxon>
        <taxon>Bacillati</taxon>
        <taxon>Bacillota</taxon>
        <taxon>Negativicutes</taxon>
        <taxon>Acetonemataceae</taxon>
        <taxon>Anaerosporomusa</taxon>
    </lineage>
</organism>
<dbReference type="Proteomes" id="UP000076268">
    <property type="component" value="Unassembled WGS sequence"/>
</dbReference>
<keyword evidence="4" id="KW-0143">Chaperone</keyword>
<accession>A0A154BRC0</accession>
<comment type="function">
    <text evidence="4">Acts as an anti-CsrA protein, binds CsrA and prevents it from repressing translation of its target genes, one of which is flagellin. Binds to flagellin and participates in the assembly of the flagellum.</text>
</comment>
<dbReference type="InterPro" id="IPR003775">
    <property type="entry name" value="Flagellar_assembly_factor_FliW"/>
</dbReference>
<proteinExistence type="inferred from homology"/>